<evidence type="ECO:0000256" key="19">
    <source>
        <dbReference type="ARBA" id="ARBA00033301"/>
    </source>
</evidence>
<keyword evidence="13" id="KW-1133">Transmembrane helix</keyword>
<evidence type="ECO:0000256" key="21">
    <source>
        <dbReference type="ARBA" id="ARBA00047426"/>
    </source>
</evidence>
<dbReference type="PROSITE" id="PS51257">
    <property type="entry name" value="PROKAR_LIPOPROTEIN"/>
    <property type="match status" value="1"/>
</dbReference>
<evidence type="ECO:0000256" key="8">
    <source>
        <dbReference type="ARBA" id="ARBA00022630"/>
    </source>
</evidence>
<evidence type="ECO:0000256" key="28">
    <source>
        <dbReference type="ARBA" id="ARBA00048990"/>
    </source>
</evidence>
<comment type="catalytic activity">
    <reaction evidence="25">
        <text>hexan-3-one + NADPH + O2 + H(+) = ethyl butanoate + NADP(+) + H2O</text>
        <dbReference type="Rhea" id="RHEA:54844"/>
        <dbReference type="ChEBI" id="CHEBI:15377"/>
        <dbReference type="ChEBI" id="CHEBI:15378"/>
        <dbReference type="ChEBI" id="CHEBI:15379"/>
        <dbReference type="ChEBI" id="CHEBI:57783"/>
        <dbReference type="ChEBI" id="CHEBI:58349"/>
        <dbReference type="ChEBI" id="CHEBI:88764"/>
        <dbReference type="ChEBI" id="CHEBI:89891"/>
    </reaction>
    <physiologicalReaction direction="left-to-right" evidence="25">
        <dbReference type="Rhea" id="RHEA:54845"/>
    </physiologicalReaction>
</comment>
<gene>
    <name evidence="31" type="ORF">GCM10009765_08250</name>
</gene>
<dbReference type="EMBL" id="BAAANY010000002">
    <property type="protein sequence ID" value="GAA1661159.1"/>
    <property type="molecule type" value="Genomic_DNA"/>
</dbReference>
<evidence type="ECO:0000256" key="17">
    <source>
        <dbReference type="ARBA" id="ARBA00029728"/>
    </source>
</evidence>
<evidence type="ECO:0000256" key="18">
    <source>
        <dbReference type="ARBA" id="ARBA00033213"/>
    </source>
</evidence>
<dbReference type="InterPro" id="IPR000960">
    <property type="entry name" value="Flavin_mOase"/>
</dbReference>
<evidence type="ECO:0000256" key="27">
    <source>
        <dbReference type="ARBA" id="ARBA00048989"/>
    </source>
</evidence>
<proteinExistence type="inferred from homology"/>
<dbReference type="SUPFAM" id="SSF51905">
    <property type="entry name" value="FAD/NAD(P)-binding domain"/>
    <property type="match status" value="2"/>
</dbReference>
<comment type="similarity">
    <text evidence="2">Belongs to the FMO family.</text>
</comment>
<keyword evidence="12" id="KW-0521">NADP</keyword>
<dbReference type="InterPro" id="IPR036188">
    <property type="entry name" value="FAD/NAD-bd_sf"/>
</dbReference>
<dbReference type="Pfam" id="PF00743">
    <property type="entry name" value="FMO-like"/>
    <property type="match status" value="1"/>
</dbReference>
<evidence type="ECO:0000313" key="31">
    <source>
        <dbReference type="EMBL" id="GAA1661159.1"/>
    </source>
</evidence>
<comment type="catalytic activity">
    <reaction evidence="21">
        <text>hexan-3-one + NADPH + O2 + H(+) = propyl propanoate + NADP(+) + H2O</text>
        <dbReference type="Rhea" id="RHEA:54848"/>
        <dbReference type="ChEBI" id="CHEBI:15377"/>
        <dbReference type="ChEBI" id="CHEBI:15378"/>
        <dbReference type="ChEBI" id="CHEBI:15379"/>
        <dbReference type="ChEBI" id="CHEBI:57783"/>
        <dbReference type="ChEBI" id="CHEBI:58349"/>
        <dbReference type="ChEBI" id="CHEBI:89828"/>
        <dbReference type="ChEBI" id="CHEBI:89891"/>
    </reaction>
    <physiologicalReaction direction="left-to-right" evidence="21">
        <dbReference type="Rhea" id="RHEA:54849"/>
    </physiologicalReaction>
</comment>
<sequence>MAVRTDRACVIGAGSSGIASCQVLNARGVGFDCFEAGSRVGGNWRYLNDNGMSSAYRSLHINTSRQLMQYAAYPMPADYPTYPGHAQIAGYFDNYVDHFGLREKIAFQTTVESVEPRSGGGFEVNVRAVDGDRRTDTYGAVLVANGHHWDPRWPVFPGADGFTGRQRHSHDYKTPDDLADRRVLVLGIGNSACDLAVESSRTAARTFLAIRRGAHVVPKYLFGMPTDHLTTSPLAHGPLWTQRLGLALMLRLVRGSVSSYGLPTPDHKVLAAHPTISDDLLTRLGHGDITVKPTIDRFDGDTVRFTDGSAERIDDVIYCTGYKISFPFLDERIISPADNEISLFHRVVSPDCPGLFFVSLVQPLGATMPIAEAQSAWIADLLLGTATLPPMAQMRAEIEAYKRKLRKRYVTSRRHTIQVDFQDHLADIRAERRAGARRRGSSVALDLQ</sequence>
<dbReference type="PRINTS" id="PR01125">
    <property type="entry name" value="FMOXYGENASE5"/>
</dbReference>
<comment type="catalytic activity">
    <reaction evidence="30">
        <text>octan-3-one + NADPH + O2 + H(+) = pentyl propanoate + NADP(+) + H2O</text>
        <dbReference type="Rhea" id="RHEA:54840"/>
        <dbReference type="ChEBI" id="CHEBI:15377"/>
        <dbReference type="ChEBI" id="CHEBI:15378"/>
        <dbReference type="ChEBI" id="CHEBI:15379"/>
        <dbReference type="ChEBI" id="CHEBI:57783"/>
        <dbReference type="ChEBI" id="CHEBI:58349"/>
        <dbReference type="ChEBI" id="CHEBI:80946"/>
        <dbReference type="ChEBI" id="CHEBI:87373"/>
    </reaction>
    <physiologicalReaction direction="left-to-right" evidence="30">
        <dbReference type="Rhea" id="RHEA:54841"/>
    </physiologicalReaction>
</comment>
<evidence type="ECO:0000256" key="25">
    <source>
        <dbReference type="ARBA" id="ARBA00047977"/>
    </source>
</evidence>
<evidence type="ECO:0000256" key="22">
    <source>
        <dbReference type="ARBA" id="ARBA00047574"/>
    </source>
</evidence>
<evidence type="ECO:0000256" key="14">
    <source>
        <dbReference type="ARBA" id="ARBA00023002"/>
    </source>
</evidence>
<comment type="catalytic activity">
    <reaction evidence="23">
        <text>sulcatone + NADPH + O2 + H(+) = 4-methylpent-3-en-1-yl acetate + NADP(+) + H2O</text>
        <dbReference type="Rhea" id="RHEA:54864"/>
        <dbReference type="ChEBI" id="CHEBI:15377"/>
        <dbReference type="ChEBI" id="CHEBI:15378"/>
        <dbReference type="ChEBI" id="CHEBI:15379"/>
        <dbReference type="ChEBI" id="CHEBI:16310"/>
        <dbReference type="ChEBI" id="CHEBI:57783"/>
        <dbReference type="ChEBI" id="CHEBI:58349"/>
        <dbReference type="ChEBI" id="CHEBI:138373"/>
    </reaction>
    <physiologicalReaction direction="left-to-right" evidence="23">
        <dbReference type="Rhea" id="RHEA:54865"/>
    </physiologicalReaction>
</comment>
<reference evidence="31 32" key="1">
    <citation type="journal article" date="2019" name="Int. J. Syst. Evol. Microbiol.">
        <title>The Global Catalogue of Microorganisms (GCM) 10K type strain sequencing project: providing services to taxonomists for standard genome sequencing and annotation.</title>
        <authorList>
            <consortium name="The Broad Institute Genomics Platform"/>
            <consortium name="The Broad Institute Genome Sequencing Center for Infectious Disease"/>
            <person name="Wu L."/>
            <person name="Ma J."/>
        </authorList>
    </citation>
    <scope>NUCLEOTIDE SEQUENCE [LARGE SCALE GENOMIC DNA]</scope>
    <source>
        <strain evidence="31 32">JCM 14718</strain>
    </source>
</reference>
<dbReference type="InterPro" id="IPR002257">
    <property type="entry name" value="Flavin_mOase_5"/>
</dbReference>
<evidence type="ECO:0000256" key="9">
    <source>
        <dbReference type="ARBA" id="ARBA00022692"/>
    </source>
</evidence>
<protein>
    <recommendedName>
        <fullName evidence="5">Flavin-containing monooxygenase 5</fullName>
        <ecNumber evidence="4">1.6.3.1</ecNumber>
    </recommendedName>
    <alternativeName>
        <fullName evidence="19">Dimethylaniline monooxygenase [N-oxide-forming] 5</fullName>
    </alternativeName>
    <alternativeName>
        <fullName evidence="17">Dimethylaniline oxidase 5</fullName>
    </alternativeName>
    <alternativeName>
        <fullName evidence="18">NADPH oxidase</fullName>
    </alternativeName>
</protein>
<comment type="catalytic activity">
    <reaction evidence="24">
        <text>NADPH + O2 + H(+) = H2O2 + NADP(+)</text>
        <dbReference type="Rhea" id="RHEA:11260"/>
        <dbReference type="ChEBI" id="CHEBI:15378"/>
        <dbReference type="ChEBI" id="CHEBI:15379"/>
        <dbReference type="ChEBI" id="CHEBI:16240"/>
        <dbReference type="ChEBI" id="CHEBI:57783"/>
        <dbReference type="ChEBI" id="CHEBI:58349"/>
        <dbReference type="EC" id="1.6.3.1"/>
    </reaction>
    <physiologicalReaction direction="left-to-right" evidence="24">
        <dbReference type="Rhea" id="RHEA:11261"/>
    </physiologicalReaction>
</comment>
<dbReference type="Proteomes" id="UP001500618">
    <property type="component" value="Unassembled WGS sequence"/>
</dbReference>
<dbReference type="PRINTS" id="PR00370">
    <property type="entry name" value="FMOXYGENASE"/>
</dbReference>
<evidence type="ECO:0000256" key="7">
    <source>
        <dbReference type="ARBA" id="ARBA00022553"/>
    </source>
</evidence>
<dbReference type="InterPro" id="IPR020946">
    <property type="entry name" value="Flavin_mOase-like"/>
</dbReference>
<evidence type="ECO:0000256" key="30">
    <source>
        <dbReference type="ARBA" id="ARBA00049475"/>
    </source>
</evidence>
<dbReference type="InterPro" id="IPR050346">
    <property type="entry name" value="FMO-like"/>
</dbReference>
<evidence type="ECO:0000256" key="12">
    <source>
        <dbReference type="ARBA" id="ARBA00022857"/>
    </source>
</evidence>
<comment type="catalytic activity">
    <reaction evidence="27">
        <text>(2E)-geranial + NADPH + O2 + H(+) = (1E)-2,6-dimethylhepta-1,5-dien-1-yl formate + NADP(+) + H2O</text>
        <dbReference type="Rhea" id="RHEA:54860"/>
        <dbReference type="ChEBI" id="CHEBI:15377"/>
        <dbReference type="ChEBI" id="CHEBI:15378"/>
        <dbReference type="ChEBI" id="CHEBI:15379"/>
        <dbReference type="ChEBI" id="CHEBI:16980"/>
        <dbReference type="ChEBI" id="CHEBI:57783"/>
        <dbReference type="ChEBI" id="CHEBI:58349"/>
        <dbReference type="ChEBI" id="CHEBI:138375"/>
    </reaction>
    <physiologicalReaction direction="left-to-right" evidence="27">
        <dbReference type="Rhea" id="RHEA:54861"/>
    </physiologicalReaction>
</comment>
<evidence type="ECO:0000256" key="1">
    <source>
        <dbReference type="ARBA" id="ARBA00004524"/>
    </source>
</evidence>
<evidence type="ECO:0000256" key="20">
    <source>
        <dbReference type="ARBA" id="ARBA00045722"/>
    </source>
</evidence>
<keyword evidence="32" id="KW-1185">Reference proteome</keyword>
<evidence type="ECO:0000256" key="24">
    <source>
        <dbReference type="ARBA" id="ARBA00047864"/>
    </source>
</evidence>
<keyword evidence="11" id="KW-0256">Endoplasmic reticulum</keyword>
<keyword evidence="7" id="KW-0597">Phosphoprotein</keyword>
<comment type="catalytic activity">
    <reaction evidence="26">
        <text>octan-3-one + NADPH + O2 + H(+) = ethyl hexanoate + NADP(+) + H2O</text>
        <dbReference type="Rhea" id="RHEA:54856"/>
        <dbReference type="ChEBI" id="CHEBI:15377"/>
        <dbReference type="ChEBI" id="CHEBI:15378"/>
        <dbReference type="ChEBI" id="CHEBI:15379"/>
        <dbReference type="ChEBI" id="CHEBI:57783"/>
        <dbReference type="ChEBI" id="CHEBI:58349"/>
        <dbReference type="ChEBI" id="CHEBI:80946"/>
        <dbReference type="ChEBI" id="CHEBI:86055"/>
    </reaction>
    <physiologicalReaction direction="left-to-right" evidence="26">
        <dbReference type="Rhea" id="RHEA:54857"/>
    </physiologicalReaction>
</comment>
<dbReference type="PIRSF" id="PIRSF000332">
    <property type="entry name" value="FMO"/>
    <property type="match status" value="1"/>
</dbReference>
<keyword evidence="14" id="KW-0560">Oxidoreductase</keyword>
<name>A0ABN2FWR0_9ACTN</name>
<comment type="catalytic activity">
    <reaction evidence="22">
        <text>heptan-2-one + NADPH + O2 + H(+) = pentyl acetate + NADP(+) + H2O</text>
        <dbReference type="Rhea" id="RHEA:54836"/>
        <dbReference type="ChEBI" id="CHEBI:5672"/>
        <dbReference type="ChEBI" id="CHEBI:15377"/>
        <dbReference type="ChEBI" id="CHEBI:15378"/>
        <dbReference type="ChEBI" id="CHEBI:15379"/>
        <dbReference type="ChEBI" id="CHEBI:57783"/>
        <dbReference type="ChEBI" id="CHEBI:58349"/>
        <dbReference type="ChEBI" id="CHEBI:87362"/>
    </reaction>
    <physiologicalReaction direction="left-to-right" evidence="22">
        <dbReference type="Rhea" id="RHEA:54837"/>
    </physiologicalReaction>
</comment>
<dbReference type="PANTHER" id="PTHR23023">
    <property type="entry name" value="DIMETHYLANILINE MONOOXYGENASE"/>
    <property type="match status" value="1"/>
</dbReference>
<evidence type="ECO:0000256" key="16">
    <source>
        <dbReference type="ARBA" id="ARBA00023136"/>
    </source>
</evidence>
<dbReference type="Gene3D" id="3.50.50.60">
    <property type="entry name" value="FAD/NAD(P)-binding domain"/>
    <property type="match status" value="1"/>
</dbReference>
<keyword evidence="15" id="KW-0443">Lipid metabolism</keyword>
<keyword evidence="9" id="KW-0812">Transmembrane</keyword>
<evidence type="ECO:0000256" key="2">
    <source>
        <dbReference type="ARBA" id="ARBA00009183"/>
    </source>
</evidence>
<evidence type="ECO:0000256" key="13">
    <source>
        <dbReference type="ARBA" id="ARBA00022989"/>
    </source>
</evidence>
<evidence type="ECO:0000256" key="10">
    <source>
        <dbReference type="ARBA" id="ARBA00022827"/>
    </source>
</evidence>
<comment type="catalytic activity">
    <reaction evidence="28">
        <text>heptan-4-one + NADPH + O2 + H(+) = propyl butanoate + NADP(+) + H2O</text>
        <dbReference type="Rhea" id="RHEA:54852"/>
        <dbReference type="ChEBI" id="CHEBI:15377"/>
        <dbReference type="ChEBI" id="CHEBI:15378"/>
        <dbReference type="ChEBI" id="CHEBI:15379"/>
        <dbReference type="ChEBI" id="CHEBI:57783"/>
        <dbReference type="ChEBI" id="CHEBI:58349"/>
        <dbReference type="ChEBI" id="CHEBI:89484"/>
        <dbReference type="ChEBI" id="CHEBI:89719"/>
    </reaction>
    <physiologicalReaction direction="left-to-right" evidence="28">
        <dbReference type="Rhea" id="RHEA:54853"/>
    </physiologicalReaction>
</comment>
<organism evidence="31 32">
    <name type="scientific">Fodinicola feengrottensis</name>
    <dbReference type="NCBI Taxonomy" id="435914"/>
    <lineage>
        <taxon>Bacteria</taxon>
        <taxon>Bacillati</taxon>
        <taxon>Actinomycetota</taxon>
        <taxon>Actinomycetes</taxon>
        <taxon>Mycobacteriales</taxon>
        <taxon>Fodinicola</taxon>
    </lineage>
</organism>
<keyword evidence="16" id="KW-0472">Membrane</keyword>
<evidence type="ECO:0000256" key="15">
    <source>
        <dbReference type="ARBA" id="ARBA00023098"/>
    </source>
</evidence>
<evidence type="ECO:0000256" key="3">
    <source>
        <dbReference type="ARBA" id="ARBA00010139"/>
    </source>
</evidence>
<comment type="caution">
    <text evidence="31">The sequence shown here is derived from an EMBL/GenBank/DDBJ whole genome shotgun (WGS) entry which is preliminary data.</text>
</comment>
<dbReference type="EC" id="1.6.3.1" evidence="4"/>
<keyword evidence="6" id="KW-0488">Methylation</keyword>
<evidence type="ECO:0000256" key="29">
    <source>
        <dbReference type="ARBA" id="ARBA00049443"/>
    </source>
</evidence>
<dbReference type="RefSeq" id="WP_344307235.1">
    <property type="nucleotide sequence ID" value="NZ_BAAANY010000002.1"/>
</dbReference>
<comment type="similarity">
    <text evidence="3">Belongs to the FAD-binding monooxygenase family.</text>
</comment>
<evidence type="ECO:0000256" key="4">
    <source>
        <dbReference type="ARBA" id="ARBA00012698"/>
    </source>
</evidence>
<evidence type="ECO:0000256" key="6">
    <source>
        <dbReference type="ARBA" id="ARBA00022481"/>
    </source>
</evidence>
<evidence type="ECO:0000256" key="11">
    <source>
        <dbReference type="ARBA" id="ARBA00022848"/>
    </source>
</evidence>
<accession>A0ABN2FWR0</accession>
<keyword evidence="8" id="KW-0285">Flavoprotein</keyword>
<keyword evidence="11" id="KW-0492">Microsome</keyword>
<evidence type="ECO:0000256" key="26">
    <source>
        <dbReference type="ARBA" id="ARBA00048459"/>
    </source>
</evidence>
<evidence type="ECO:0000313" key="32">
    <source>
        <dbReference type="Proteomes" id="UP001500618"/>
    </source>
</evidence>
<comment type="catalytic activity">
    <reaction evidence="29">
        <text>N,N-dimethylaniline + NADPH + O2 + H(+) = N,N-dimethylaniline N-oxide + NADP(+) + H2O</text>
        <dbReference type="Rhea" id="RHEA:24468"/>
        <dbReference type="ChEBI" id="CHEBI:15377"/>
        <dbReference type="ChEBI" id="CHEBI:15378"/>
        <dbReference type="ChEBI" id="CHEBI:15379"/>
        <dbReference type="ChEBI" id="CHEBI:16269"/>
        <dbReference type="ChEBI" id="CHEBI:17735"/>
        <dbReference type="ChEBI" id="CHEBI:57783"/>
        <dbReference type="ChEBI" id="CHEBI:58349"/>
        <dbReference type="EC" id="1.14.13.8"/>
    </reaction>
    <physiologicalReaction direction="left-to-right" evidence="29">
        <dbReference type="Rhea" id="RHEA:24469"/>
    </physiologicalReaction>
</comment>
<comment type="subcellular location">
    <subcellularLocation>
        <location evidence="1">Microsome membrane</location>
    </subcellularLocation>
</comment>
<evidence type="ECO:0000256" key="5">
    <source>
        <dbReference type="ARBA" id="ARBA00019213"/>
    </source>
</evidence>
<keyword evidence="10" id="KW-0274">FAD</keyword>
<comment type="function">
    <text evidence="20">Acts as a Baeyer-Villiger monooxygenase on a broad range of substrates. Catalyzes the insertion of an oxygen atom into a carbon-carbon bond adjacent to a carbonyl, which converts ketones to esters. Active on diverse carbonyl compounds, whereas soft nucleophiles are mostly non- or poorly reactive. In contrast with other forms of FMO it is non- or poorly active on 'classical' substrates such as drugs, pesticides, and dietary components containing soft nucleophilic heteroatoms. Able to oxidize drug molecules bearing a carbonyl group on an aliphatic chain, such as nabumetone and pentoxifylline. Also, in the absence of substrates, shows slow but yet significant NADPH oxidase activity. Acts as a positive modulator of cholesterol biosynthesis as well as glucose homeostasis, promoting metabolic aging via pleiotropic effects.</text>
</comment>
<evidence type="ECO:0000256" key="23">
    <source>
        <dbReference type="ARBA" id="ARBA00047855"/>
    </source>
</evidence>